<accession>A0ABT4D7E6</accession>
<dbReference type="Pfam" id="PF13275">
    <property type="entry name" value="S4_2"/>
    <property type="match status" value="1"/>
</dbReference>
<evidence type="ECO:0000313" key="3">
    <source>
        <dbReference type="Proteomes" id="UP001144612"/>
    </source>
</evidence>
<keyword evidence="1" id="KW-0694">RNA-binding</keyword>
<gene>
    <name evidence="2" type="ORF">OW729_06300</name>
</gene>
<sequence length="68" mass="7496">MKDVKINTEIIKLDAFLKWAGAVSVGSDAKMYILNGAVKVNGSIEEKRGRKLKKGDIVELDGESYKII</sequence>
<reference evidence="2" key="1">
    <citation type="submission" date="2022-12" db="EMBL/GenBank/DDBJ databases">
        <title>Clostridium sp. nov., isolated from industrial wastewater.</title>
        <authorList>
            <person name="Jiayan W."/>
        </authorList>
    </citation>
    <scope>NUCLEOTIDE SEQUENCE</scope>
    <source>
        <strain evidence="2">ZC22-4</strain>
    </source>
</reference>
<dbReference type="SUPFAM" id="SSF55174">
    <property type="entry name" value="Alpha-L RNA-binding motif"/>
    <property type="match status" value="1"/>
</dbReference>
<comment type="caution">
    <text evidence="2">The sequence shown here is derived from an EMBL/GenBank/DDBJ whole genome shotgun (WGS) entry which is preliminary data.</text>
</comment>
<dbReference type="PROSITE" id="PS50889">
    <property type="entry name" value="S4"/>
    <property type="match status" value="1"/>
</dbReference>
<proteinExistence type="predicted"/>
<dbReference type="Proteomes" id="UP001144612">
    <property type="component" value="Unassembled WGS sequence"/>
</dbReference>
<organism evidence="2 3">
    <name type="scientific">Clostridium brassicae</name>
    <dbReference type="NCBI Taxonomy" id="2999072"/>
    <lineage>
        <taxon>Bacteria</taxon>
        <taxon>Bacillati</taxon>
        <taxon>Bacillota</taxon>
        <taxon>Clostridia</taxon>
        <taxon>Eubacteriales</taxon>
        <taxon>Clostridiaceae</taxon>
        <taxon>Clostridium</taxon>
    </lineage>
</organism>
<name>A0ABT4D7E6_9CLOT</name>
<dbReference type="CDD" id="cd00165">
    <property type="entry name" value="S4"/>
    <property type="match status" value="1"/>
</dbReference>
<keyword evidence="3" id="KW-1185">Reference proteome</keyword>
<evidence type="ECO:0000256" key="1">
    <source>
        <dbReference type="PROSITE-ProRule" id="PRU00182"/>
    </source>
</evidence>
<dbReference type="Gene3D" id="3.10.290.10">
    <property type="entry name" value="RNA-binding S4 domain"/>
    <property type="match status" value="1"/>
</dbReference>
<protein>
    <submittedName>
        <fullName evidence="2">RNA-binding S4 domain-containing protein</fullName>
    </submittedName>
</protein>
<dbReference type="RefSeq" id="WP_268060620.1">
    <property type="nucleotide sequence ID" value="NZ_JAPQFJ010000004.1"/>
</dbReference>
<dbReference type="EMBL" id="JAPQFJ010000004">
    <property type="protein sequence ID" value="MCY6958212.1"/>
    <property type="molecule type" value="Genomic_DNA"/>
</dbReference>
<evidence type="ECO:0000313" key="2">
    <source>
        <dbReference type="EMBL" id="MCY6958212.1"/>
    </source>
</evidence>
<dbReference type="InterPro" id="IPR036986">
    <property type="entry name" value="S4_RNA-bd_sf"/>
</dbReference>